<dbReference type="GO" id="GO:0005829">
    <property type="term" value="C:cytosol"/>
    <property type="evidence" value="ECO:0007669"/>
    <property type="project" value="TreeGrafter"/>
</dbReference>
<proteinExistence type="inferred from homology"/>
<dbReference type="Gene3D" id="3.40.50.12160">
    <property type="entry name" value="Methylthiotransferase, N-terminal domain"/>
    <property type="match status" value="1"/>
</dbReference>
<dbReference type="PROSITE" id="PS51449">
    <property type="entry name" value="MTTASE_N"/>
    <property type="match status" value="1"/>
</dbReference>
<keyword evidence="6" id="KW-0408">Iron</keyword>
<dbReference type="GO" id="GO:0035599">
    <property type="term" value="F:aspartic acid methylthiotransferase activity"/>
    <property type="evidence" value="ECO:0007669"/>
    <property type="project" value="TreeGrafter"/>
</dbReference>
<dbReference type="InterPro" id="IPR058240">
    <property type="entry name" value="rSAM_sf"/>
</dbReference>
<dbReference type="PANTHER" id="PTHR43837">
    <property type="entry name" value="RIBOSOMAL PROTEIN S12 METHYLTHIOTRANSFERASE RIMO"/>
    <property type="match status" value="1"/>
</dbReference>
<dbReference type="GO" id="GO:0006400">
    <property type="term" value="P:tRNA modification"/>
    <property type="evidence" value="ECO:0007669"/>
    <property type="project" value="InterPro"/>
</dbReference>
<keyword evidence="2" id="KW-0004">4Fe-4S</keyword>
<dbReference type="InterPro" id="IPR020612">
    <property type="entry name" value="Methylthiotransferase_CS"/>
</dbReference>
<evidence type="ECO:0000256" key="6">
    <source>
        <dbReference type="ARBA" id="ARBA00023004"/>
    </source>
</evidence>
<dbReference type="CDD" id="cd01335">
    <property type="entry name" value="Radical_SAM"/>
    <property type="match status" value="1"/>
</dbReference>
<dbReference type="InterPro" id="IPR006638">
    <property type="entry name" value="Elp3/MiaA/NifB-like_rSAM"/>
</dbReference>
<dbReference type="SFLD" id="SFLDF00274">
    <property type="entry name" value="ribosomal_protein_S12_methylth"/>
    <property type="match status" value="1"/>
</dbReference>
<organism evidence="10">
    <name type="scientific">hydrothermal vent metagenome</name>
    <dbReference type="NCBI Taxonomy" id="652676"/>
    <lineage>
        <taxon>unclassified sequences</taxon>
        <taxon>metagenomes</taxon>
        <taxon>ecological metagenomes</taxon>
    </lineage>
</organism>
<keyword evidence="5" id="KW-0479">Metal-binding</keyword>
<accession>A0A3B1C299</accession>
<dbReference type="Pfam" id="PF18693">
    <property type="entry name" value="TRAM_2"/>
    <property type="match status" value="1"/>
</dbReference>
<keyword evidence="3" id="KW-0963">Cytoplasm</keyword>
<name>A0A3B1C299_9ZZZZ</name>
<dbReference type="InterPro" id="IPR005839">
    <property type="entry name" value="Methylthiotransferase"/>
</dbReference>
<dbReference type="InterPro" id="IPR023404">
    <property type="entry name" value="rSAM_horseshoe"/>
</dbReference>
<dbReference type="Pfam" id="PF04055">
    <property type="entry name" value="Radical_SAM"/>
    <property type="match status" value="1"/>
</dbReference>
<keyword evidence="10" id="KW-0689">Ribosomal protein</keyword>
<dbReference type="GO" id="GO:0005840">
    <property type="term" value="C:ribosome"/>
    <property type="evidence" value="ECO:0007669"/>
    <property type="project" value="UniProtKB-KW"/>
</dbReference>
<dbReference type="NCBIfam" id="TIGR01125">
    <property type="entry name" value="30S ribosomal protein S12 methylthiotransferase RimO"/>
    <property type="match status" value="1"/>
</dbReference>
<gene>
    <name evidence="10" type="ORF">MNBD_IGNAVI01-1728</name>
</gene>
<dbReference type="InterPro" id="IPR013848">
    <property type="entry name" value="Methylthiotransferase_N"/>
</dbReference>
<evidence type="ECO:0000256" key="5">
    <source>
        <dbReference type="ARBA" id="ARBA00022723"/>
    </source>
</evidence>
<evidence type="ECO:0000259" key="9">
    <source>
        <dbReference type="PROSITE" id="PS51918"/>
    </source>
</evidence>
<keyword evidence="10" id="KW-0808">Transferase</keyword>
<comment type="cofactor">
    <cofactor evidence="1">
        <name>[4Fe-4S] cluster</name>
        <dbReference type="ChEBI" id="CHEBI:49883"/>
    </cofactor>
</comment>
<evidence type="ECO:0000256" key="7">
    <source>
        <dbReference type="ARBA" id="ARBA00023014"/>
    </source>
</evidence>
<dbReference type="PROSITE" id="PS51918">
    <property type="entry name" value="RADICAL_SAM"/>
    <property type="match status" value="1"/>
</dbReference>
<feature type="domain" description="Radical SAM core" evidence="9">
    <location>
        <begin position="129"/>
        <end position="359"/>
    </location>
</feature>
<dbReference type="GO" id="GO:0051539">
    <property type="term" value="F:4 iron, 4 sulfur cluster binding"/>
    <property type="evidence" value="ECO:0007669"/>
    <property type="project" value="UniProtKB-KW"/>
</dbReference>
<dbReference type="EC" id="2.8.4.4" evidence="10"/>
<dbReference type="InterPro" id="IPR002792">
    <property type="entry name" value="TRAM_dom"/>
</dbReference>
<dbReference type="AlphaFoldDB" id="A0A3B1C299"/>
<dbReference type="SFLD" id="SFLDG01061">
    <property type="entry name" value="methylthiotransferase"/>
    <property type="match status" value="1"/>
</dbReference>
<keyword evidence="7" id="KW-0411">Iron-sulfur</keyword>
<keyword evidence="4" id="KW-0949">S-adenosyl-L-methionine</keyword>
<dbReference type="HAMAP" id="MF_01865">
    <property type="entry name" value="MTTase_RimO"/>
    <property type="match status" value="1"/>
</dbReference>
<evidence type="ECO:0000256" key="2">
    <source>
        <dbReference type="ARBA" id="ARBA00022485"/>
    </source>
</evidence>
<dbReference type="PANTHER" id="PTHR43837:SF1">
    <property type="entry name" value="RIBOSOMAL PROTEIN US12 METHYLTHIOTRANSFERASE RIMO"/>
    <property type="match status" value="1"/>
</dbReference>
<dbReference type="NCBIfam" id="TIGR00089">
    <property type="entry name" value="MiaB/RimO family radical SAM methylthiotransferase"/>
    <property type="match status" value="1"/>
</dbReference>
<dbReference type="Gene3D" id="3.80.30.20">
    <property type="entry name" value="tm_1862 like domain"/>
    <property type="match status" value="1"/>
</dbReference>
<feature type="domain" description="MTTase N-terminal" evidence="8">
    <location>
        <begin position="3"/>
        <end position="119"/>
    </location>
</feature>
<dbReference type="GO" id="GO:0103039">
    <property type="term" value="F:protein methylthiotransferase activity"/>
    <property type="evidence" value="ECO:0007669"/>
    <property type="project" value="UniProtKB-EC"/>
</dbReference>
<evidence type="ECO:0000256" key="1">
    <source>
        <dbReference type="ARBA" id="ARBA00001966"/>
    </source>
</evidence>
<sequence>MKEKISVITMGCSKNTVDSERLMAQLKINDFELVDDPNDADSVIINTCGFIDTAKEESINAILEAAELKKGNKVKKVIVAGCLSQRYEFELKNDIPEVDKYFGTEDYKGIIEELGGDLKTELLGERELTSPKHYAYLKISEGCDNPCSFCAIPLIRGAYISIPIEELLEEANSLARKGVKELIIIGQDTTDYGIDIYGKRDLAELLNKLSAIGGIEWIRLLYTYPSHFPDDLIEEIAQNPKVLNYIDMPLQHISDNVLRSMRRGISSRRTKELVRKLKSKIPNLTLRTTFIVGYPTETEKDFNELCEFVKEVQFDRVGVFNYSQEENTTGYELGDPIPGKEKENRRGELMEIQRKISLQKNESLIGRELNVIIDGLEDTYYVGRSVKDAPEVDGEVLIDSKKNNAEIGKIYSTEIIDCNDYDLFAKLLVK</sequence>
<evidence type="ECO:0000256" key="4">
    <source>
        <dbReference type="ARBA" id="ARBA00022691"/>
    </source>
</evidence>
<dbReference type="Gene3D" id="2.40.50.140">
    <property type="entry name" value="Nucleic acid-binding proteins"/>
    <property type="match status" value="1"/>
</dbReference>
<dbReference type="SFLD" id="SFLDG01082">
    <property type="entry name" value="B12-binding_domain_containing"/>
    <property type="match status" value="1"/>
</dbReference>
<dbReference type="EMBL" id="UOGD01000277">
    <property type="protein sequence ID" value="VAX24636.1"/>
    <property type="molecule type" value="Genomic_DNA"/>
</dbReference>
<evidence type="ECO:0000259" key="8">
    <source>
        <dbReference type="PROSITE" id="PS51449"/>
    </source>
</evidence>
<evidence type="ECO:0000313" key="10">
    <source>
        <dbReference type="EMBL" id="VAX24636.1"/>
    </source>
</evidence>
<dbReference type="GO" id="GO:0046872">
    <property type="term" value="F:metal ion binding"/>
    <property type="evidence" value="ECO:0007669"/>
    <property type="project" value="UniProtKB-KW"/>
</dbReference>
<evidence type="ECO:0000256" key="3">
    <source>
        <dbReference type="ARBA" id="ARBA00022490"/>
    </source>
</evidence>
<reference evidence="10" key="1">
    <citation type="submission" date="2018-06" db="EMBL/GenBank/DDBJ databases">
        <authorList>
            <person name="Zhirakovskaya E."/>
        </authorList>
    </citation>
    <scope>NUCLEOTIDE SEQUENCE</scope>
</reference>
<dbReference type="InterPro" id="IPR007197">
    <property type="entry name" value="rSAM"/>
</dbReference>
<dbReference type="FunFam" id="3.80.30.20:FF:000001">
    <property type="entry name" value="tRNA-2-methylthio-N(6)-dimethylallyladenosine synthase 2"/>
    <property type="match status" value="1"/>
</dbReference>
<dbReference type="InterPro" id="IPR005840">
    <property type="entry name" value="Ribosomal_uS12_MeSTrfase_RimO"/>
</dbReference>
<dbReference type="SUPFAM" id="SSF102114">
    <property type="entry name" value="Radical SAM enzymes"/>
    <property type="match status" value="1"/>
</dbReference>
<dbReference type="PROSITE" id="PS01278">
    <property type="entry name" value="MTTASE_RADICAL"/>
    <property type="match status" value="1"/>
</dbReference>
<keyword evidence="10" id="KW-0687">Ribonucleoprotein</keyword>
<dbReference type="SMART" id="SM00729">
    <property type="entry name" value="Elp3"/>
    <property type="match status" value="1"/>
</dbReference>
<dbReference type="SFLD" id="SFLDS00029">
    <property type="entry name" value="Radical_SAM"/>
    <property type="match status" value="1"/>
</dbReference>
<dbReference type="InterPro" id="IPR038135">
    <property type="entry name" value="Methylthiotransferase_N_sf"/>
</dbReference>
<dbReference type="InterPro" id="IPR012340">
    <property type="entry name" value="NA-bd_OB-fold"/>
</dbReference>
<protein>
    <submittedName>
        <fullName evidence="10">Ribosomal protein S12p Asp88 (E. coli) methylthiotransferase</fullName>
        <ecNumber evidence="10">2.8.4.4</ecNumber>
    </submittedName>
</protein>
<dbReference type="Pfam" id="PF00919">
    <property type="entry name" value="UPF0004"/>
    <property type="match status" value="1"/>
</dbReference>